<dbReference type="SUPFAM" id="SSF49785">
    <property type="entry name" value="Galactose-binding domain-like"/>
    <property type="match status" value="1"/>
</dbReference>
<keyword evidence="1" id="KW-0378">Hydrolase</keyword>
<evidence type="ECO:0000256" key="2">
    <source>
        <dbReference type="SAM" id="SignalP"/>
    </source>
</evidence>
<dbReference type="InterPro" id="IPR008979">
    <property type="entry name" value="Galactose-bd-like_sf"/>
</dbReference>
<evidence type="ECO:0000259" key="3">
    <source>
        <dbReference type="Pfam" id="PF02018"/>
    </source>
</evidence>
<feature type="signal peptide" evidence="2">
    <location>
        <begin position="1"/>
        <end position="23"/>
    </location>
</feature>
<protein>
    <recommendedName>
        <fullName evidence="3">CBM-cenC domain-containing protein</fullName>
    </recommendedName>
</protein>
<keyword evidence="2" id="KW-0732">Signal</keyword>
<evidence type="ECO:0000313" key="4">
    <source>
        <dbReference type="EMBL" id="GAA4890267.1"/>
    </source>
</evidence>
<evidence type="ECO:0000313" key="5">
    <source>
        <dbReference type="Proteomes" id="UP001500433"/>
    </source>
</evidence>
<feature type="domain" description="CBM-cenC" evidence="3">
    <location>
        <begin position="41"/>
        <end position="150"/>
    </location>
</feature>
<sequence length="383" mass="43577">MKTNYFNALFFVVMLFMVSIGHSQNVLTDGDFSVTTDIISNFDGTPPANVWSTWQATNVDANAVVVNNEFNYQIRSAGNHTYEVQLVQAGFSLVPGHSYKLSFDVKADANRAFGVFLGEHSGNWTNLIGSNNYRQYATTDWRTISIEFDVFTVFPYHKLSFELGSINTRTFFDNVILFDKGVIKKSSGSELNTLHKNISMQGFRPESSLGQEFINSYKESKFIVYPTISRSIDTTTWSKSLSKGFAENLKSEDNLNINLNENSLDPGELKGESQYDFFNNDMERLGNEIKLKKENADYYIIPEIVFEPKRQGTLFVFGIHIFILNNAGENVFSFLLNSHHEPFLGGKLYAYEPDEKELEALKKRSLEVGIRVFKLMVDNEINN</sequence>
<accession>A0ABP9F0K7</accession>
<comment type="caution">
    <text evidence="4">The sequence shown here is derived from an EMBL/GenBank/DDBJ whole genome shotgun (WGS) entry which is preliminary data.</text>
</comment>
<dbReference type="RefSeq" id="WP_345273264.1">
    <property type="nucleotide sequence ID" value="NZ_BAABJH010000001.1"/>
</dbReference>
<gene>
    <name evidence="4" type="ORF">GCM10023311_13080</name>
</gene>
<dbReference type="Gene3D" id="2.60.120.260">
    <property type="entry name" value="Galactose-binding domain-like"/>
    <property type="match status" value="1"/>
</dbReference>
<feature type="chain" id="PRO_5046182835" description="CBM-cenC domain-containing protein" evidence="2">
    <location>
        <begin position="24"/>
        <end position="383"/>
    </location>
</feature>
<dbReference type="Proteomes" id="UP001500433">
    <property type="component" value="Unassembled WGS sequence"/>
</dbReference>
<proteinExistence type="predicted"/>
<dbReference type="EMBL" id="BAABJH010000001">
    <property type="protein sequence ID" value="GAA4890267.1"/>
    <property type="molecule type" value="Genomic_DNA"/>
</dbReference>
<reference evidence="5" key="1">
    <citation type="journal article" date="2019" name="Int. J. Syst. Evol. Microbiol.">
        <title>The Global Catalogue of Microorganisms (GCM) 10K type strain sequencing project: providing services to taxonomists for standard genome sequencing and annotation.</title>
        <authorList>
            <consortium name="The Broad Institute Genomics Platform"/>
            <consortium name="The Broad Institute Genome Sequencing Center for Infectious Disease"/>
            <person name="Wu L."/>
            <person name="Ma J."/>
        </authorList>
    </citation>
    <scope>NUCLEOTIDE SEQUENCE [LARGE SCALE GENOMIC DNA]</scope>
    <source>
        <strain evidence="5">JCM 18274</strain>
    </source>
</reference>
<evidence type="ECO:0000256" key="1">
    <source>
        <dbReference type="ARBA" id="ARBA00022801"/>
    </source>
</evidence>
<keyword evidence="5" id="KW-1185">Reference proteome</keyword>
<name>A0ABP9F0K7_9FLAO</name>
<dbReference type="Pfam" id="PF02018">
    <property type="entry name" value="CBM_4_9"/>
    <property type="match status" value="1"/>
</dbReference>
<dbReference type="InterPro" id="IPR003305">
    <property type="entry name" value="CenC_carb-bd"/>
</dbReference>
<organism evidence="4 5">
    <name type="scientific">Flaviramulus aquimarinus</name>
    <dbReference type="NCBI Taxonomy" id="1170456"/>
    <lineage>
        <taxon>Bacteria</taxon>
        <taxon>Pseudomonadati</taxon>
        <taxon>Bacteroidota</taxon>
        <taxon>Flavobacteriia</taxon>
        <taxon>Flavobacteriales</taxon>
        <taxon>Flavobacteriaceae</taxon>
        <taxon>Flaviramulus</taxon>
    </lineage>
</organism>